<dbReference type="STRING" id="224324.aq_1455"/>
<dbReference type="InterPro" id="IPR043128">
    <property type="entry name" value="Rev_trsase/Diguanyl_cyclase"/>
</dbReference>
<dbReference type="InterPro" id="IPR000160">
    <property type="entry name" value="GGDEF_dom"/>
</dbReference>
<dbReference type="PIR" id="E70426">
    <property type="entry name" value="E70426"/>
</dbReference>
<evidence type="ECO:0000256" key="1">
    <source>
        <dbReference type="ARBA" id="ARBA00012528"/>
    </source>
</evidence>
<proteinExistence type="predicted"/>
<dbReference type="Gene3D" id="3.30.70.270">
    <property type="match status" value="1"/>
</dbReference>
<dbReference type="SUPFAM" id="SSF55073">
    <property type="entry name" value="Nucleotide cyclase"/>
    <property type="match status" value="1"/>
</dbReference>
<dbReference type="OrthoDB" id="9783388at2"/>
<dbReference type="GO" id="GO:0052621">
    <property type="term" value="F:diguanylate cyclase activity"/>
    <property type="evidence" value="ECO:0000318"/>
    <property type="project" value="GO_Central"/>
</dbReference>
<dbReference type="GO" id="GO:0005886">
    <property type="term" value="C:plasma membrane"/>
    <property type="evidence" value="ECO:0000318"/>
    <property type="project" value="GO_Central"/>
</dbReference>
<evidence type="ECO:0000313" key="3">
    <source>
        <dbReference type="EMBL" id="AAC07407.1"/>
    </source>
</evidence>
<dbReference type="CDD" id="cd01949">
    <property type="entry name" value="GGDEF"/>
    <property type="match status" value="1"/>
</dbReference>
<dbReference type="GO" id="GO:1902201">
    <property type="term" value="P:negative regulation of bacterial-type flagellum-dependent cell motility"/>
    <property type="evidence" value="ECO:0000318"/>
    <property type="project" value="GO_Central"/>
</dbReference>
<accession>O67439</accession>
<dbReference type="InParanoid" id="O67439"/>
<name>O67439_AQUAE</name>
<dbReference type="InterPro" id="IPR050469">
    <property type="entry name" value="Diguanylate_Cyclase"/>
</dbReference>
<feature type="domain" description="GGDEF" evidence="2">
    <location>
        <begin position="69"/>
        <end position="197"/>
    </location>
</feature>
<dbReference type="SMART" id="SM00267">
    <property type="entry name" value="GGDEF"/>
    <property type="match status" value="1"/>
</dbReference>
<dbReference type="GO" id="GO:0043709">
    <property type="term" value="P:cell adhesion involved in single-species biofilm formation"/>
    <property type="evidence" value="ECO:0000318"/>
    <property type="project" value="GO_Central"/>
</dbReference>
<dbReference type="Proteomes" id="UP000000798">
    <property type="component" value="Chromosome"/>
</dbReference>
<reference evidence="3 4" key="1">
    <citation type="journal article" date="1998" name="Nature">
        <title>The complete genome of the hyperthermophilic bacterium Aquifex aeolicus.</title>
        <authorList>
            <person name="Deckert G."/>
            <person name="Warren P.V."/>
            <person name="Gaasterland T."/>
            <person name="Young W.G."/>
            <person name="Lenox A.L."/>
            <person name="Graham D.E."/>
            <person name="Overbeek R."/>
            <person name="Snead M.A."/>
            <person name="Keller M."/>
            <person name="Aujay M."/>
            <person name="Huber R."/>
            <person name="Feldman R.A."/>
            <person name="Short J.M."/>
            <person name="Olson G.J."/>
            <person name="Swanson R.V."/>
        </authorList>
    </citation>
    <scope>NUCLEOTIDE SEQUENCE [LARGE SCALE GENOMIC DNA]</scope>
    <source>
        <strain evidence="3 4">VF5</strain>
    </source>
</reference>
<dbReference type="KEGG" id="aae:aq_1455"/>
<dbReference type="PROSITE" id="PS50887">
    <property type="entry name" value="GGDEF"/>
    <property type="match status" value="1"/>
</dbReference>
<dbReference type="PANTHER" id="PTHR45138">
    <property type="entry name" value="REGULATORY COMPONENTS OF SENSORY TRANSDUCTION SYSTEM"/>
    <property type="match status" value="1"/>
</dbReference>
<dbReference type="PANTHER" id="PTHR45138:SF6">
    <property type="entry name" value="DIGUANYLATE CYCLASE DGCN"/>
    <property type="match status" value="1"/>
</dbReference>
<dbReference type="EMBL" id="AE000657">
    <property type="protein sequence ID" value="AAC07407.1"/>
    <property type="molecule type" value="Genomic_DNA"/>
</dbReference>
<dbReference type="eggNOG" id="COG2199">
    <property type="taxonomic scope" value="Bacteria"/>
</dbReference>
<dbReference type="HOGENOM" id="CLU_000445_11_16_0"/>
<organism evidence="3 4">
    <name type="scientific">Aquifex aeolicus (strain VF5)</name>
    <dbReference type="NCBI Taxonomy" id="224324"/>
    <lineage>
        <taxon>Bacteria</taxon>
        <taxon>Pseudomonadati</taxon>
        <taxon>Aquificota</taxon>
        <taxon>Aquificia</taxon>
        <taxon>Aquificales</taxon>
        <taxon>Aquificaceae</taxon>
        <taxon>Aquifex</taxon>
    </lineage>
</organism>
<evidence type="ECO:0000313" key="4">
    <source>
        <dbReference type="Proteomes" id="UP000000798"/>
    </source>
</evidence>
<gene>
    <name evidence="3" type="ordered locus">aq_1455</name>
</gene>
<evidence type="ECO:0000259" key="2">
    <source>
        <dbReference type="PROSITE" id="PS50887"/>
    </source>
</evidence>
<dbReference type="FunFam" id="3.30.70.270:FF:000001">
    <property type="entry name" value="Diguanylate cyclase domain protein"/>
    <property type="match status" value="1"/>
</dbReference>
<dbReference type="NCBIfam" id="TIGR00254">
    <property type="entry name" value="GGDEF"/>
    <property type="match status" value="1"/>
</dbReference>
<dbReference type="EnsemblBacteria" id="AAC07407">
    <property type="protein sequence ID" value="AAC07407"/>
    <property type="gene ID" value="aq_1455"/>
</dbReference>
<dbReference type="EC" id="2.7.7.65" evidence="1"/>
<sequence length="236" mass="27374">MREDVKLRLLMNIIDEVTRKYNELLHNYKVLLKETEFEATHDPLTGLFNRTALQQLFKYEKQRADVLGKKVAFLFIDLDNFKEVNDRYGHAEGDRVLKDIARIIRESIRGTDIAVRIGGDEFLIILPNSNIETAKRVGERIKNAIEETFKDYGISASYGISIYPNEGETLEELINLADSRMYQMKREKKLKTGRYLKGNVHKGIFLLLLHYHCVNSETVLSYFNNSSNSYTCVLQN</sequence>
<dbReference type="Pfam" id="PF00990">
    <property type="entry name" value="GGDEF"/>
    <property type="match status" value="1"/>
</dbReference>
<keyword evidence="4" id="KW-1185">Reference proteome</keyword>
<dbReference type="InterPro" id="IPR029787">
    <property type="entry name" value="Nucleotide_cyclase"/>
</dbReference>
<dbReference type="FunCoup" id="O67439">
    <property type="interactions" value="73"/>
</dbReference>
<dbReference type="AlphaFoldDB" id="O67439"/>
<protein>
    <recommendedName>
        <fullName evidence="1">diguanylate cyclase</fullName>
        <ecNumber evidence="1">2.7.7.65</ecNumber>
    </recommendedName>
</protein>